<dbReference type="Gene3D" id="3.40.50.300">
    <property type="entry name" value="P-loop containing nucleotide triphosphate hydrolases"/>
    <property type="match status" value="1"/>
</dbReference>
<dbReference type="Gene3D" id="1.10.10.60">
    <property type="entry name" value="Homeodomain-like"/>
    <property type="match status" value="2"/>
</dbReference>
<sequence>MNSPVNTPTKKRVIKDISNNYDNSHHLLTPTRTPSKKRIKLDVTDAKKPSCVKKLNFDNLPPTPNEKESPFYSFAKSLFQRGANTILYNDKFELIGREEEAQEINNFISTNLKSNRSSSLYISGPPGTGKTAQINLSLSKFETQDNVKIVQINCMTLNQPDSIFHEIYCQLINKNSSLTLFKKKKTHQEFIDYINEEFKKDHIILILDELDSLITKDQQVLYKLFQIASKNQKLTINTQFSFIGISNTLDLSNKLLPILIKSNLLPETLQFLPYSSNQIKSIIENRLTSNNLLNLFQPIALQFCCRKSSSISGDLRKSFDIVYKCIEMIEKEKVKQIQMGHVAKICVSTFENNPLNNLNFLQKVILCQLFNYQIEMKETIHTRINLFYDYYRRQQEEKNLKTVLGAIKFSEFIEILNALESNCCINLTNNNKLIKLNIKYDELKKSIEQEDLLKKILNNTNHNNYYKPYYKQQQDNNNQHHRQRQHPQLNNNTWNSRDYVKKPLPSSNSHTYSSYIPKSKSTSPPPSILHQPESIRNNKSNILPSTKQEKIEPKIEENTEVEEVEIKPIIKEEPVIEEEDTTFVKRPLNKLESEFEDLKENFKKLKPINQWVPQKFSLNKKLLINFKLNKDKLTKELKSQHVQNLKRKQLLHSNYQVLQKRAQEERIKMDQQLKILNKDNHLKNELDSNINNSYLNQPTSGTKDEEMSGSGNNISLPTLSSRRSSRRHGDLITSEAEFQEILLSLGKENDEDPLVKAEKVAAAIPDLIIDPIERNNLKYLDSNNIIKDKKKWSSRVKSDFTVHFNEKEHELFTEGFCLYPKRFGAISRHMGGLRSPNECVIYYYQTKKLYNYKELVIQFRKKASKKGRKSKKTSITSTTKSPAPEIDAPNNIIPVTIESSEIDTPIELQMSQDTPILNLTEELYTETGRRKRAAAPTSFEKKSHKKVKTSRIEPEDNASITDIDKSNVATGTAPLSTPSPSAISTDDGKRKTISSYWSITEANAFPKLLEEFGTRWTAIADKIQTKSTTMVRNYYSRNAEKNGWTIIAEEADLKYQKENPPPPPPTEQPQAQQPPPQSQSQSQTHPAQPQQTSYTIPQIHYVQQPIQQQYIPIGTFHNPMPSISSIIQHQQPHIYHQQPPLVQHQHVNPSINNLLSEPPTQQQQSQHYPYYQPQYQQIPQSRPPQLQKIPPVKSSIMSLLNDPSPTKQNQQESSQSSSLPPPQLTRPKTKLHDLLNGPDPNENTNPTASVSPSTNQQQQNSNNNNGSTANTTFKRSGIASLLSD</sequence>
<dbReference type="GO" id="GO:0016887">
    <property type="term" value="F:ATP hydrolysis activity"/>
    <property type="evidence" value="ECO:0007669"/>
    <property type="project" value="InterPro"/>
</dbReference>
<comment type="similarity">
    <text evidence="1">Belongs to the CDC6/cdc18 family.</text>
</comment>
<feature type="compositionally biased region" description="Polar residues" evidence="3">
    <location>
        <begin position="967"/>
        <end position="984"/>
    </location>
</feature>
<dbReference type="Proteomes" id="UP001152885">
    <property type="component" value="Unassembled WGS sequence"/>
</dbReference>
<dbReference type="SUPFAM" id="SSF52540">
    <property type="entry name" value="P-loop containing nucleoside triphosphate hydrolases"/>
    <property type="match status" value="1"/>
</dbReference>
<accession>A0A9W4TTM3</accession>
<dbReference type="InterPro" id="IPR017884">
    <property type="entry name" value="SANT_dom"/>
</dbReference>
<dbReference type="InterPro" id="IPR049945">
    <property type="entry name" value="AAA_22"/>
</dbReference>
<gene>
    <name evidence="6" type="ORF">CANVERA_P1702</name>
</gene>
<dbReference type="GO" id="GO:0003688">
    <property type="term" value="F:DNA replication origin binding"/>
    <property type="evidence" value="ECO:0007669"/>
    <property type="project" value="TreeGrafter"/>
</dbReference>
<reference evidence="6" key="1">
    <citation type="submission" date="2022-12" db="EMBL/GenBank/DDBJ databases">
        <authorList>
            <person name="Brejova B."/>
        </authorList>
    </citation>
    <scope>NUCLEOTIDE SEQUENCE</scope>
</reference>
<dbReference type="Pfam" id="PF13401">
    <property type="entry name" value="AAA_22"/>
    <property type="match status" value="1"/>
</dbReference>
<keyword evidence="2" id="KW-0235">DNA replication</keyword>
<feature type="region of interest" description="Disordered" evidence="3">
    <location>
        <begin position="927"/>
        <end position="988"/>
    </location>
</feature>
<evidence type="ECO:0000313" key="7">
    <source>
        <dbReference type="Proteomes" id="UP001152885"/>
    </source>
</evidence>
<evidence type="ECO:0000256" key="1">
    <source>
        <dbReference type="ARBA" id="ARBA00006184"/>
    </source>
</evidence>
<keyword evidence="7" id="KW-1185">Reference proteome</keyword>
<dbReference type="InterPro" id="IPR050311">
    <property type="entry name" value="ORC1/CDC6"/>
</dbReference>
<dbReference type="Pfam" id="PF22606">
    <property type="entry name" value="Cdc6-ORC-like_ATPase_lid"/>
    <property type="match status" value="1"/>
</dbReference>
<feature type="compositionally biased region" description="Low complexity" evidence="3">
    <location>
        <begin position="1208"/>
        <end position="1218"/>
    </location>
</feature>
<dbReference type="PANTHER" id="PTHR10763">
    <property type="entry name" value="CELL DIVISION CONTROL PROTEIN 6-RELATED"/>
    <property type="match status" value="1"/>
</dbReference>
<evidence type="ECO:0000259" key="5">
    <source>
        <dbReference type="PROSITE" id="PS51293"/>
    </source>
</evidence>
<dbReference type="SMART" id="SM00382">
    <property type="entry name" value="AAA"/>
    <property type="match status" value="1"/>
</dbReference>
<feature type="region of interest" description="Disordered" evidence="3">
    <location>
        <begin position="1055"/>
        <end position="1092"/>
    </location>
</feature>
<dbReference type="Pfam" id="PF00249">
    <property type="entry name" value="Myb_DNA-binding"/>
    <property type="match status" value="2"/>
</dbReference>
<name>A0A9W4TTM3_9ASCO</name>
<dbReference type="InterPro" id="IPR027417">
    <property type="entry name" value="P-loop_NTPase"/>
</dbReference>
<dbReference type="GO" id="GO:0005634">
    <property type="term" value="C:nucleus"/>
    <property type="evidence" value="ECO:0007669"/>
    <property type="project" value="TreeGrafter"/>
</dbReference>
<dbReference type="GO" id="GO:0006270">
    <property type="term" value="P:DNA replication initiation"/>
    <property type="evidence" value="ECO:0007669"/>
    <property type="project" value="TreeGrafter"/>
</dbReference>
<dbReference type="InterPro" id="IPR009057">
    <property type="entry name" value="Homeodomain-like_sf"/>
</dbReference>
<feature type="compositionally biased region" description="Low complexity" evidence="3">
    <location>
        <begin position="1251"/>
        <end position="1272"/>
    </location>
</feature>
<proteinExistence type="inferred from homology"/>
<feature type="region of interest" description="Disordered" evidence="3">
    <location>
        <begin position="1196"/>
        <end position="1284"/>
    </location>
</feature>
<feature type="compositionally biased region" description="Low complexity" evidence="3">
    <location>
        <begin position="1078"/>
        <end position="1092"/>
    </location>
</feature>
<evidence type="ECO:0000259" key="4">
    <source>
        <dbReference type="PROSITE" id="PS50090"/>
    </source>
</evidence>
<feature type="compositionally biased region" description="Pro residues" evidence="3">
    <location>
        <begin position="1059"/>
        <end position="1077"/>
    </location>
</feature>
<feature type="compositionally biased region" description="Polar residues" evidence="3">
    <location>
        <begin position="709"/>
        <end position="719"/>
    </location>
</feature>
<dbReference type="GO" id="GO:0033314">
    <property type="term" value="P:mitotic DNA replication checkpoint signaling"/>
    <property type="evidence" value="ECO:0007669"/>
    <property type="project" value="TreeGrafter"/>
</dbReference>
<dbReference type="CDD" id="cd00009">
    <property type="entry name" value="AAA"/>
    <property type="match status" value="1"/>
</dbReference>
<evidence type="ECO:0000256" key="3">
    <source>
        <dbReference type="SAM" id="MobiDB-lite"/>
    </source>
</evidence>
<dbReference type="OrthoDB" id="1926878at2759"/>
<evidence type="ECO:0000256" key="2">
    <source>
        <dbReference type="ARBA" id="ARBA00022705"/>
    </source>
</evidence>
<dbReference type="InterPro" id="IPR001005">
    <property type="entry name" value="SANT/Myb"/>
</dbReference>
<feature type="compositionally biased region" description="Polar residues" evidence="3">
    <location>
        <begin position="1241"/>
        <end position="1250"/>
    </location>
</feature>
<feature type="region of interest" description="Disordered" evidence="3">
    <location>
        <begin position="867"/>
        <end position="889"/>
    </location>
</feature>
<feature type="domain" description="SANT" evidence="5">
    <location>
        <begin position="799"/>
        <end position="851"/>
    </location>
</feature>
<evidence type="ECO:0000313" key="6">
    <source>
        <dbReference type="EMBL" id="CAI5757185.1"/>
    </source>
</evidence>
<dbReference type="SUPFAM" id="SSF46689">
    <property type="entry name" value="Homeodomain-like"/>
    <property type="match status" value="2"/>
</dbReference>
<dbReference type="InterPro" id="IPR003593">
    <property type="entry name" value="AAA+_ATPase"/>
</dbReference>
<dbReference type="PROSITE" id="PS50090">
    <property type="entry name" value="MYB_LIKE"/>
    <property type="match status" value="1"/>
</dbReference>
<feature type="compositionally biased region" description="Low complexity" evidence="3">
    <location>
        <begin position="511"/>
        <end position="522"/>
    </location>
</feature>
<feature type="region of interest" description="Disordered" evidence="3">
    <location>
        <begin position="473"/>
        <end position="544"/>
    </location>
</feature>
<dbReference type="PANTHER" id="PTHR10763:SF26">
    <property type="entry name" value="CELL DIVISION CONTROL PROTEIN 6 HOMOLOG"/>
    <property type="match status" value="1"/>
</dbReference>
<feature type="domain" description="Myb-like" evidence="4">
    <location>
        <begin position="997"/>
        <end position="1039"/>
    </location>
</feature>
<feature type="region of interest" description="Disordered" evidence="3">
    <location>
        <begin position="686"/>
        <end position="728"/>
    </location>
</feature>
<dbReference type="InterPro" id="IPR054425">
    <property type="entry name" value="Cdc6_ORC1-like_ATPase_lid"/>
</dbReference>
<dbReference type="CDD" id="cd00167">
    <property type="entry name" value="SANT"/>
    <property type="match status" value="2"/>
</dbReference>
<dbReference type="EMBL" id="CANTUO010000001">
    <property type="protein sequence ID" value="CAI5757185.1"/>
    <property type="molecule type" value="Genomic_DNA"/>
</dbReference>
<comment type="caution">
    <text evidence="6">The sequence shown here is derived from an EMBL/GenBank/DDBJ whole genome shotgun (WGS) entry which is preliminary data.</text>
</comment>
<protein>
    <submittedName>
        <fullName evidence="6">Uncharacterized protein</fullName>
    </submittedName>
</protein>
<feature type="compositionally biased region" description="Polar residues" evidence="3">
    <location>
        <begin position="687"/>
        <end position="701"/>
    </location>
</feature>
<feature type="compositionally biased region" description="Polar residues" evidence="3">
    <location>
        <begin position="1196"/>
        <end position="1207"/>
    </location>
</feature>
<dbReference type="SMART" id="SM00717">
    <property type="entry name" value="SANT"/>
    <property type="match status" value="2"/>
</dbReference>
<organism evidence="6 7">
    <name type="scientific">Candida verbasci</name>
    <dbReference type="NCBI Taxonomy" id="1227364"/>
    <lineage>
        <taxon>Eukaryota</taxon>
        <taxon>Fungi</taxon>
        <taxon>Dikarya</taxon>
        <taxon>Ascomycota</taxon>
        <taxon>Saccharomycotina</taxon>
        <taxon>Pichiomycetes</taxon>
        <taxon>Debaryomycetaceae</taxon>
        <taxon>Candida/Lodderomyces clade</taxon>
        <taxon>Candida</taxon>
    </lineage>
</organism>
<dbReference type="PROSITE" id="PS51293">
    <property type="entry name" value="SANT"/>
    <property type="match status" value="1"/>
</dbReference>
<dbReference type="Gene3D" id="1.10.8.60">
    <property type="match status" value="1"/>
</dbReference>
<feature type="compositionally biased region" description="Polar residues" evidence="3">
    <location>
        <begin position="534"/>
        <end position="544"/>
    </location>
</feature>